<dbReference type="RefSeq" id="WP_233725701.1">
    <property type="nucleotide sequence ID" value="NZ_JAJVCN010000001.1"/>
</dbReference>
<reference evidence="1 2" key="1">
    <citation type="submission" date="2021-12" db="EMBL/GenBank/DDBJ databases">
        <title>Genome sequence of Kibdelosporangium philippinense ATCC 49844.</title>
        <authorList>
            <person name="Fedorov E.A."/>
            <person name="Omeragic M."/>
            <person name="Shalygina K.F."/>
            <person name="Maclea K.S."/>
        </authorList>
    </citation>
    <scope>NUCLEOTIDE SEQUENCE [LARGE SCALE GENOMIC DNA]</scope>
    <source>
        <strain evidence="1 2">ATCC 49844</strain>
    </source>
</reference>
<sequence length="48" mass="5712">MFYLLTAGFRILLGTSGLRRAWDNYDVRLTGIDFSPACRRTREWLRVF</sequence>
<accession>A0ABS8ZBV3</accession>
<evidence type="ECO:0000313" key="1">
    <source>
        <dbReference type="EMBL" id="MCE7004166.1"/>
    </source>
</evidence>
<keyword evidence="2" id="KW-1185">Reference proteome</keyword>
<dbReference type="Proteomes" id="UP001521150">
    <property type="component" value="Unassembled WGS sequence"/>
</dbReference>
<name>A0ABS8ZBV3_9PSEU</name>
<organism evidence="1 2">
    <name type="scientific">Kibdelosporangium philippinense</name>
    <dbReference type="NCBI Taxonomy" id="211113"/>
    <lineage>
        <taxon>Bacteria</taxon>
        <taxon>Bacillati</taxon>
        <taxon>Actinomycetota</taxon>
        <taxon>Actinomycetes</taxon>
        <taxon>Pseudonocardiales</taxon>
        <taxon>Pseudonocardiaceae</taxon>
        <taxon>Kibdelosporangium</taxon>
    </lineage>
</organism>
<protein>
    <submittedName>
        <fullName evidence="1">Uncharacterized protein</fullName>
    </submittedName>
</protein>
<gene>
    <name evidence="1" type="ORF">LWC34_15175</name>
</gene>
<proteinExistence type="predicted"/>
<comment type="caution">
    <text evidence="1">The sequence shown here is derived from an EMBL/GenBank/DDBJ whole genome shotgun (WGS) entry which is preliminary data.</text>
</comment>
<evidence type="ECO:0000313" key="2">
    <source>
        <dbReference type="Proteomes" id="UP001521150"/>
    </source>
</evidence>
<dbReference type="EMBL" id="JAJVCN010000001">
    <property type="protein sequence ID" value="MCE7004166.1"/>
    <property type="molecule type" value="Genomic_DNA"/>
</dbReference>